<protein>
    <submittedName>
        <fullName evidence="1">6507_t:CDS:1</fullName>
    </submittedName>
</protein>
<accession>A0A9N8W602</accession>
<name>A0A9N8W602_9GLOM</name>
<gene>
    <name evidence="1" type="ORF">RFULGI_LOCUS1278</name>
</gene>
<dbReference type="AlphaFoldDB" id="A0A9N8W602"/>
<comment type="caution">
    <text evidence="1">The sequence shown here is derived from an EMBL/GenBank/DDBJ whole genome shotgun (WGS) entry which is preliminary data.</text>
</comment>
<keyword evidence="2" id="KW-1185">Reference proteome</keyword>
<evidence type="ECO:0000313" key="2">
    <source>
        <dbReference type="Proteomes" id="UP000789396"/>
    </source>
</evidence>
<dbReference type="Proteomes" id="UP000789396">
    <property type="component" value="Unassembled WGS sequence"/>
</dbReference>
<evidence type="ECO:0000313" key="1">
    <source>
        <dbReference type="EMBL" id="CAG8474841.1"/>
    </source>
</evidence>
<reference evidence="1" key="1">
    <citation type="submission" date="2021-06" db="EMBL/GenBank/DDBJ databases">
        <authorList>
            <person name="Kallberg Y."/>
            <person name="Tangrot J."/>
            <person name="Rosling A."/>
        </authorList>
    </citation>
    <scope>NUCLEOTIDE SEQUENCE</scope>
    <source>
        <strain evidence="1">IN212</strain>
    </source>
</reference>
<proteinExistence type="predicted"/>
<dbReference type="EMBL" id="CAJVPZ010000734">
    <property type="protein sequence ID" value="CAG8474841.1"/>
    <property type="molecule type" value="Genomic_DNA"/>
</dbReference>
<organism evidence="1 2">
    <name type="scientific">Racocetra fulgida</name>
    <dbReference type="NCBI Taxonomy" id="60492"/>
    <lineage>
        <taxon>Eukaryota</taxon>
        <taxon>Fungi</taxon>
        <taxon>Fungi incertae sedis</taxon>
        <taxon>Mucoromycota</taxon>
        <taxon>Glomeromycotina</taxon>
        <taxon>Glomeromycetes</taxon>
        <taxon>Diversisporales</taxon>
        <taxon>Gigasporaceae</taxon>
        <taxon>Racocetra</taxon>
    </lineage>
</organism>
<sequence length="228" mass="26551">MPSKLTCILYLEPAHSSQFYQSILKFYDQSLKLFGPNNAHQYDPHISMTGFFTLYDNQKIINDNINANHDQKECISAYEQLDQIIQFIDNFLHNHKITYPLVKDILYLKPTSLLIPLQVCQAMLDLVNQLSCLSFEESNSNITTSDNGIKTIIRPKAIDHLSLAYSRNGFVSNNKMMKLKRLANKIIAFDEAKQQKCGWDIVIYEELEHSTKLEDKHVFKEVKRWNIF</sequence>
<dbReference type="OrthoDB" id="2110229at2759"/>